<dbReference type="InterPro" id="IPR011010">
    <property type="entry name" value="DNA_brk_join_enz"/>
</dbReference>
<feature type="domain" description="Tyr recombinase" evidence="5">
    <location>
        <begin position="176"/>
        <end position="384"/>
    </location>
</feature>
<dbReference type="SUPFAM" id="SSF56349">
    <property type="entry name" value="DNA breaking-rejoining enzymes"/>
    <property type="match status" value="1"/>
</dbReference>
<evidence type="ECO:0000313" key="6">
    <source>
        <dbReference type="EMBL" id="MDL4937628.1"/>
    </source>
</evidence>
<dbReference type="InterPro" id="IPR028259">
    <property type="entry name" value="AP2-like_int_N"/>
</dbReference>
<evidence type="ECO:0000256" key="3">
    <source>
        <dbReference type="ARBA" id="ARBA00023125"/>
    </source>
</evidence>
<keyword evidence="2" id="KW-0229">DNA integration</keyword>
<gene>
    <name evidence="6" type="ORF">QRX88_18160</name>
</gene>
<dbReference type="InterPro" id="IPR050090">
    <property type="entry name" value="Tyrosine_recombinase_XerCD"/>
</dbReference>
<dbReference type="Pfam" id="PF14657">
    <property type="entry name" value="Arm-DNA-bind_4"/>
    <property type="match status" value="1"/>
</dbReference>
<evidence type="ECO:0000259" key="5">
    <source>
        <dbReference type="PROSITE" id="PS51898"/>
    </source>
</evidence>
<sequence length="410" mass="47996">MAQYRKRGKNWEYRIRYVDPISGKKSEHSKGGFKTKPEAEYAASQAYLDIKDGNGINMNQNILFKDFADSWFDGYKATVKETSLRSRKAYLNVLKEEFQNLRLKNLTLKLYQKKLNELSQSYKKNTVLSFNQIMQMIAKQAVIDGYFKSNPISNVKIPHYDNKNEKIEFWENATLIKFKEFCLEDINKKRRKSTQYIALEKERDLTMYYLMIYGGLRIGETCALSIHDYFPLTKEIDINKTLGSSRSNQVKSSWKIYPPKTKSAYRTIPLPEIAYKQLEKWIRLRKEYIVFFSEEFHESHYLFCKKTGEPLTPRDLRTKFNVILERANLPKISPHGLRHTYTALQIQAGTDPKSLQILLGHADIKTTLNIYAHLTEDKKRQTISKFDEMLKSLDSGAKVGQEKNLQNNQN</sequence>
<dbReference type="InterPro" id="IPR013762">
    <property type="entry name" value="Integrase-like_cat_sf"/>
</dbReference>
<dbReference type="EMBL" id="JASUBT010000028">
    <property type="protein sequence ID" value="MDL4937628.1"/>
    <property type="molecule type" value="Genomic_DNA"/>
</dbReference>
<organism evidence="6 7">
    <name type="scientific">Enterococcus gallinarum</name>
    <dbReference type="NCBI Taxonomy" id="1353"/>
    <lineage>
        <taxon>Bacteria</taxon>
        <taxon>Bacillati</taxon>
        <taxon>Bacillota</taxon>
        <taxon>Bacilli</taxon>
        <taxon>Lactobacillales</taxon>
        <taxon>Enterococcaceae</taxon>
        <taxon>Enterococcus</taxon>
    </lineage>
</organism>
<name>A0ABD4ZYA4_ENTGA</name>
<evidence type="ECO:0000313" key="7">
    <source>
        <dbReference type="Proteomes" id="UP001241571"/>
    </source>
</evidence>
<dbReference type="Gene3D" id="1.10.150.130">
    <property type="match status" value="1"/>
</dbReference>
<dbReference type="GO" id="GO:0015074">
    <property type="term" value="P:DNA integration"/>
    <property type="evidence" value="ECO:0007669"/>
    <property type="project" value="UniProtKB-KW"/>
</dbReference>
<dbReference type="GO" id="GO:0003677">
    <property type="term" value="F:DNA binding"/>
    <property type="evidence" value="ECO:0007669"/>
    <property type="project" value="UniProtKB-KW"/>
</dbReference>
<evidence type="ECO:0000256" key="4">
    <source>
        <dbReference type="ARBA" id="ARBA00023172"/>
    </source>
</evidence>
<dbReference type="PANTHER" id="PTHR30349:SF64">
    <property type="entry name" value="PROPHAGE INTEGRASE INTD-RELATED"/>
    <property type="match status" value="1"/>
</dbReference>
<dbReference type="Proteomes" id="UP001241571">
    <property type="component" value="Unassembled WGS sequence"/>
</dbReference>
<keyword evidence="3" id="KW-0238">DNA-binding</keyword>
<dbReference type="Pfam" id="PF14659">
    <property type="entry name" value="Phage_int_SAM_3"/>
    <property type="match status" value="1"/>
</dbReference>
<protein>
    <submittedName>
        <fullName evidence="6">Tyrosine-type recombinase/integrase</fullName>
    </submittedName>
</protein>
<dbReference type="GO" id="GO:0006310">
    <property type="term" value="P:DNA recombination"/>
    <property type="evidence" value="ECO:0007669"/>
    <property type="project" value="UniProtKB-KW"/>
</dbReference>
<accession>A0ABD4ZYA4</accession>
<dbReference type="AlphaFoldDB" id="A0ABD4ZYA4"/>
<dbReference type="RefSeq" id="WP_221686159.1">
    <property type="nucleotide sequence ID" value="NZ_JAASJM010000012.1"/>
</dbReference>
<dbReference type="PROSITE" id="PS51898">
    <property type="entry name" value="TYR_RECOMBINASE"/>
    <property type="match status" value="1"/>
</dbReference>
<dbReference type="Gene3D" id="1.10.443.10">
    <property type="entry name" value="Intergrase catalytic core"/>
    <property type="match status" value="1"/>
</dbReference>
<comment type="similarity">
    <text evidence="1">Belongs to the 'phage' integrase family.</text>
</comment>
<proteinExistence type="inferred from homology"/>
<comment type="caution">
    <text evidence="6">The sequence shown here is derived from an EMBL/GenBank/DDBJ whole genome shotgun (WGS) entry which is preliminary data.</text>
</comment>
<dbReference type="InterPro" id="IPR002104">
    <property type="entry name" value="Integrase_catalytic"/>
</dbReference>
<dbReference type="InterPro" id="IPR010998">
    <property type="entry name" value="Integrase_recombinase_N"/>
</dbReference>
<dbReference type="InterPro" id="IPR004107">
    <property type="entry name" value="Integrase_SAM-like_N"/>
</dbReference>
<evidence type="ECO:0000256" key="2">
    <source>
        <dbReference type="ARBA" id="ARBA00022908"/>
    </source>
</evidence>
<reference evidence="6 7" key="1">
    <citation type="submission" date="2023-06" db="EMBL/GenBank/DDBJ databases">
        <title>Acute promotion of culturable opportunistic pathogens and persistent increase of antibiotic resistance following antibiotic exposure in mouse gut microbiota.</title>
        <authorList>
            <person name="Li L."/>
            <person name="Wang B."/>
            <person name="Sun Y."/>
            <person name="Wang M."/>
            <person name="Xu H."/>
        </authorList>
    </citation>
    <scope>NUCLEOTIDE SEQUENCE [LARGE SCALE GENOMIC DNA]</scope>
    <source>
        <strain evidence="6 7">CRI2_2</strain>
    </source>
</reference>
<dbReference type="PANTHER" id="PTHR30349">
    <property type="entry name" value="PHAGE INTEGRASE-RELATED"/>
    <property type="match status" value="1"/>
</dbReference>
<keyword evidence="4" id="KW-0233">DNA recombination</keyword>
<evidence type="ECO:0000256" key="1">
    <source>
        <dbReference type="ARBA" id="ARBA00008857"/>
    </source>
</evidence>
<dbReference type="CDD" id="cd01189">
    <property type="entry name" value="INT_ICEBs1_C_like"/>
    <property type="match status" value="1"/>
</dbReference>
<dbReference type="Pfam" id="PF00589">
    <property type="entry name" value="Phage_integrase"/>
    <property type="match status" value="1"/>
</dbReference>